<dbReference type="Proteomes" id="UP001177140">
    <property type="component" value="Unassembled WGS sequence"/>
</dbReference>
<dbReference type="EMBL" id="JAJJMA010173685">
    <property type="protein sequence ID" value="MCL7036940.1"/>
    <property type="molecule type" value="Genomic_DNA"/>
</dbReference>
<keyword evidence="3" id="KW-1185">Reference proteome</keyword>
<reference evidence="2" key="1">
    <citation type="submission" date="2022-03" db="EMBL/GenBank/DDBJ databases">
        <title>A functionally conserved STORR gene fusion in Papaver species that diverged 16.8 million years ago.</title>
        <authorList>
            <person name="Catania T."/>
        </authorList>
    </citation>
    <scope>NUCLEOTIDE SEQUENCE</scope>
    <source>
        <strain evidence="2">S-191538</strain>
    </source>
</reference>
<name>A0AA41SL34_PAPNU</name>
<sequence>MAKIQNLIIVCVFVCTLCTFTHLVTKGGGPEGQVQEVTKIGRAVIVDSCLTTDVCNDLCSGLKNTHGQTSDGKSGQCTDDEATMQNVCVCCRI</sequence>
<comment type="caution">
    <text evidence="2">The sequence shown here is derived from an EMBL/GenBank/DDBJ whole genome shotgun (WGS) entry which is preliminary data.</text>
</comment>
<keyword evidence="1" id="KW-0732">Signal</keyword>
<accession>A0AA41SL34</accession>
<gene>
    <name evidence="2" type="ORF">MKW94_019192</name>
</gene>
<evidence type="ECO:0000313" key="3">
    <source>
        <dbReference type="Proteomes" id="UP001177140"/>
    </source>
</evidence>
<proteinExistence type="predicted"/>
<feature type="signal peptide" evidence="1">
    <location>
        <begin position="1"/>
        <end position="23"/>
    </location>
</feature>
<evidence type="ECO:0000256" key="1">
    <source>
        <dbReference type="SAM" id="SignalP"/>
    </source>
</evidence>
<protein>
    <submittedName>
        <fullName evidence="2">Uncharacterized protein</fullName>
    </submittedName>
</protein>
<dbReference type="AlphaFoldDB" id="A0AA41SL34"/>
<organism evidence="2 3">
    <name type="scientific">Papaver nudicaule</name>
    <name type="common">Iceland poppy</name>
    <dbReference type="NCBI Taxonomy" id="74823"/>
    <lineage>
        <taxon>Eukaryota</taxon>
        <taxon>Viridiplantae</taxon>
        <taxon>Streptophyta</taxon>
        <taxon>Embryophyta</taxon>
        <taxon>Tracheophyta</taxon>
        <taxon>Spermatophyta</taxon>
        <taxon>Magnoliopsida</taxon>
        <taxon>Ranunculales</taxon>
        <taxon>Papaveraceae</taxon>
        <taxon>Papaveroideae</taxon>
        <taxon>Papaver</taxon>
    </lineage>
</organism>
<evidence type="ECO:0000313" key="2">
    <source>
        <dbReference type="EMBL" id="MCL7036940.1"/>
    </source>
</evidence>
<feature type="chain" id="PRO_5041354010" evidence="1">
    <location>
        <begin position="24"/>
        <end position="93"/>
    </location>
</feature>